<dbReference type="AlphaFoldDB" id="N1PHR7"/>
<dbReference type="HOGENOM" id="CLU_1320869_0_0_1"/>
<dbReference type="OrthoDB" id="4074350at2759"/>
<reference evidence="2" key="1">
    <citation type="journal article" date="2012" name="PLoS Genet.">
        <title>The genomes of the fungal plant pathogens Cladosporium fulvum and Dothistroma septosporum reveal adaptation to different hosts and lifestyles but also signatures of common ancestry.</title>
        <authorList>
            <person name="de Wit P.J.G.M."/>
            <person name="van der Burgt A."/>
            <person name="Oekmen B."/>
            <person name="Stergiopoulos I."/>
            <person name="Abd-Elsalam K.A."/>
            <person name="Aerts A.L."/>
            <person name="Bahkali A.H."/>
            <person name="Beenen H.G."/>
            <person name="Chettri P."/>
            <person name="Cox M.P."/>
            <person name="Datema E."/>
            <person name="de Vries R.P."/>
            <person name="Dhillon B."/>
            <person name="Ganley A.R."/>
            <person name="Griffiths S.A."/>
            <person name="Guo Y."/>
            <person name="Hamelin R.C."/>
            <person name="Henrissat B."/>
            <person name="Kabir M.S."/>
            <person name="Jashni M.K."/>
            <person name="Kema G."/>
            <person name="Klaubauf S."/>
            <person name="Lapidus A."/>
            <person name="Levasseur A."/>
            <person name="Lindquist E."/>
            <person name="Mehrabi R."/>
            <person name="Ohm R.A."/>
            <person name="Owen T.J."/>
            <person name="Salamov A."/>
            <person name="Schwelm A."/>
            <person name="Schijlen E."/>
            <person name="Sun H."/>
            <person name="van den Burg H.A."/>
            <person name="van Ham R.C.H.J."/>
            <person name="Zhang S."/>
            <person name="Goodwin S.B."/>
            <person name="Grigoriev I.V."/>
            <person name="Collemare J."/>
            <person name="Bradshaw R.E."/>
        </authorList>
    </citation>
    <scope>NUCLEOTIDE SEQUENCE [LARGE SCALE GENOMIC DNA]</scope>
    <source>
        <strain evidence="2">NZE10 / CBS 128990</strain>
    </source>
</reference>
<sequence length="208" mass="22420">MSESRWTAPGRQPLKLALPTFCARRRTTNTHTAGASPNSPREAHAESAKAVRHMESQLRLASPHVSIGLQRAPYSLLPAEGALTYTHIPSPDVCALDFPTVFTNTSLWTSKGEFFISGAVADIMRNSGTMRANDVAVAPVTGSTNAHTRYLTREVPNIKVGFFCVGASPSENNAQELAAASLKPSMTRVRLNQHRIGLHNGSATHGYT</sequence>
<gene>
    <name evidence="1" type="ORF">DOTSEDRAFT_37014</name>
</gene>
<accession>N1PHR7</accession>
<dbReference type="EMBL" id="KB446542">
    <property type="protein sequence ID" value="EME41659.1"/>
    <property type="molecule type" value="Genomic_DNA"/>
</dbReference>
<organism evidence="1 2">
    <name type="scientific">Dothistroma septosporum (strain NZE10 / CBS 128990)</name>
    <name type="common">Red band needle blight fungus</name>
    <name type="synonym">Mycosphaerella pini</name>
    <dbReference type="NCBI Taxonomy" id="675120"/>
    <lineage>
        <taxon>Eukaryota</taxon>
        <taxon>Fungi</taxon>
        <taxon>Dikarya</taxon>
        <taxon>Ascomycota</taxon>
        <taxon>Pezizomycotina</taxon>
        <taxon>Dothideomycetes</taxon>
        <taxon>Dothideomycetidae</taxon>
        <taxon>Mycosphaerellales</taxon>
        <taxon>Mycosphaerellaceae</taxon>
        <taxon>Dothistroma</taxon>
    </lineage>
</organism>
<name>N1PHR7_DOTSN</name>
<proteinExistence type="predicted"/>
<keyword evidence="2" id="KW-1185">Reference proteome</keyword>
<protein>
    <submittedName>
        <fullName evidence="1">Uncharacterized protein</fullName>
    </submittedName>
</protein>
<evidence type="ECO:0000313" key="2">
    <source>
        <dbReference type="Proteomes" id="UP000016933"/>
    </source>
</evidence>
<evidence type="ECO:0000313" key="1">
    <source>
        <dbReference type="EMBL" id="EME41659.1"/>
    </source>
</evidence>
<dbReference type="Proteomes" id="UP000016933">
    <property type="component" value="Unassembled WGS sequence"/>
</dbReference>
<reference evidence="1 2" key="2">
    <citation type="journal article" date="2012" name="PLoS Pathog.">
        <title>Diverse lifestyles and strategies of plant pathogenesis encoded in the genomes of eighteen Dothideomycetes fungi.</title>
        <authorList>
            <person name="Ohm R.A."/>
            <person name="Feau N."/>
            <person name="Henrissat B."/>
            <person name="Schoch C.L."/>
            <person name="Horwitz B.A."/>
            <person name="Barry K.W."/>
            <person name="Condon B.J."/>
            <person name="Copeland A.C."/>
            <person name="Dhillon B."/>
            <person name="Glaser F."/>
            <person name="Hesse C.N."/>
            <person name="Kosti I."/>
            <person name="LaButti K."/>
            <person name="Lindquist E.A."/>
            <person name="Lucas S."/>
            <person name="Salamov A.A."/>
            <person name="Bradshaw R.E."/>
            <person name="Ciuffetti L."/>
            <person name="Hamelin R.C."/>
            <person name="Kema G.H.J."/>
            <person name="Lawrence C."/>
            <person name="Scott J.A."/>
            <person name="Spatafora J.W."/>
            <person name="Turgeon B.G."/>
            <person name="de Wit P.J.G.M."/>
            <person name="Zhong S."/>
            <person name="Goodwin S.B."/>
            <person name="Grigoriev I.V."/>
        </authorList>
    </citation>
    <scope>NUCLEOTIDE SEQUENCE [LARGE SCALE GENOMIC DNA]</scope>
    <source>
        <strain evidence="2">NZE10 / CBS 128990</strain>
    </source>
</reference>